<dbReference type="Proteomes" id="UP000244110">
    <property type="component" value="Unassembled WGS sequence"/>
</dbReference>
<gene>
    <name evidence="1" type="ORF">C8R28_10243</name>
    <name evidence="2" type="ORF">SAMN05216406_1304</name>
    <name evidence="3" type="ORF">SAMN05421510_10803</name>
</gene>
<protein>
    <submittedName>
        <fullName evidence="1">Uncharacterized protein</fullName>
    </submittedName>
</protein>
<evidence type="ECO:0000313" key="6">
    <source>
        <dbReference type="Proteomes" id="UP000244110"/>
    </source>
</evidence>
<dbReference type="OrthoDB" id="8551140at2"/>
<organism evidence="1 6">
    <name type="scientific">Nitrosomonas ureae</name>
    <dbReference type="NCBI Taxonomy" id="44577"/>
    <lineage>
        <taxon>Bacteria</taxon>
        <taxon>Pseudomonadati</taxon>
        <taxon>Pseudomonadota</taxon>
        <taxon>Betaproteobacteria</taxon>
        <taxon>Nitrosomonadales</taxon>
        <taxon>Nitrosomonadaceae</taxon>
        <taxon>Nitrosomonas</taxon>
    </lineage>
</organism>
<dbReference type="Proteomes" id="UP000182882">
    <property type="component" value="Unassembled WGS sequence"/>
</dbReference>
<reference evidence="2 4" key="1">
    <citation type="submission" date="2016-10" db="EMBL/GenBank/DDBJ databases">
        <authorList>
            <person name="de Groot N.N."/>
        </authorList>
    </citation>
    <scope>NUCLEOTIDE SEQUENCE [LARGE SCALE GENOMIC DNA]</scope>
    <source>
        <strain evidence="2">Nm10</strain>
        <strain evidence="3 4">Nm9</strain>
    </source>
</reference>
<dbReference type="EMBL" id="QAOL01000024">
    <property type="protein sequence ID" value="PTQ83201.1"/>
    <property type="molecule type" value="Genomic_DNA"/>
</dbReference>
<sequence>MERKVQIIEKESLNPIAEYLIDLEDNNSNEAYFAEAWMNAIDDGLVDSANEPDYEMKFVEGVPAE</sequence>
<evidence type="ECO:0000313" key="5">
    <source>
        <dbReference type="Proteomes" id="UP000182882"/>
    </source>
</evidence>
<evidence type="ECO:0000313" key="1">
    <source>
        <dbReference type="EMBL" id="PTQ83201.1"/>
    </source>
</evidence>
<name>A0A0S3AKQ6_9PROT</name>
<evidence type="ECO:0000313" key="3">
    <source>
        <dbReference type="EMBL" id="SEQ54643.1"/>
    </source>
</evidence>
<dbReference type="Proteomes" id="UP000181998">
    <property type="component" value="Unassembled WGS sequence"/>
</dbReference>
<dbReference type="AlphaFoldDB" id="A0A0S3AKQ6"/>
<keyword evidence="5" id="KW-1185">Reference proteome</keyword>
<dbReference type="KEGG" id="nur:ATY38_11245"/>
<dbReference type="EMBL" id="FNLN01000030">
    <property type="protein sequence ID" value="SDU16893.1"/>
    <property type="molecule type" value="Genomic_DNA"/>
</dbReference>
<dbReference type="EMBL" id="FOFX01000080">
    <property type="protein sequence ID" value="SEQ54643.1"/>
    <property type="molecule type" value="Genomic_DNA"/>
</dbReference>
<reference evidence="5" key="2">
    <citation type="submission" date="2016-10" db="EMBL/GenBank/DDBJ databases">
        <authorList>
            <person name="Varghese N."/>
            <person name="Submissions S."/>
        </authorList>
    </citation>
    <scope>NUCLEOTIDE SEQUENCE [LARGE SCALE GENOMIC DNA]</scope>
    <source>
        <strain evidence="5">Nm10</strain>
    </source>
</reference>
<proteinExistence type="predicted"/>
<accession>A0A0S3AKQ6</accession>
<dbReference type="RefSeq" id="WP_062559388.1">
    <property type="nucleotide sequence ID" value="NZ_CP013341.1"/>
</dbReference>
<reference evidence="1 6" key="3">
    <citation type="submission" date="2018-04" db="EMBL/GenBank/DDBJ databases">
        <title>Active sludge and wastewater microbial communities from Klosterneuburg, Austria.</title>
        <authorList>
            <person name="Wagner M."/>
        </authorList>
    </citation>
    <scope>NUCLEOTIDE SEQUENCE [LARGE SCALE GENOMIC DNA]</scope>
    <source>
        <strain evidence="1 6">Nm4</strain>
    </source>
</reference>
<evidence type="ECO:0000313" key="2">
    <source>
        <dbReference type="EMBL" id="SDU16893.1"/>
    </source>
</evidence>
<evidence type="ECO:0000313" key="4">
    <source>
        <dbReference type="Proteomes" id="UP000181998"/>
    </source>
</evidence>